<accession>A0A7G9R6S4</accession>
<dbReference type="KEGG" id="nmes:H9L09_11740"/>
<organism evidence="1 2">
    <name type="scientific">Nocardioides mesophilus</name>
    <dbReference type="NCBI Taxonomy" id="433659"/>
    <lineage>
        <taxon>Bacteria</taxon>
        <taxon>Bacillati</taxon>
        <taxon>Actinomycetota</taxon>
        <taxon>Actinomycetes</taxon>
        <taxon>Propionibacteriales</taxon>
        <taxon>Nocardioidaceae</taxon>
        <taxon>Nocardioides</taxon>
    </lineage>
</organism>
<dbReference type="Proteomes" id="UP000515947">
    <property type="component" value="Chromosome"/>
</dbReference>
<protein>
    <submittedName>
        <fullName evidence="1">Uncharacterized protein</fullName>
    </submittedName>
</protein>
<dbReference type="AlphaFoldDB" id="A0A7G9R6S4"/>
<evidence type="ECO:0000313" key="2">
    <source>
        <dbReference type="Proteomes" id="UP000515947"/>
    </source>
</evidence>
<evidence type="ECO:0000313" key="1">
    <source>
        <dbReference type="EMBL" id="QNN51299.1"/>
    </source>
</evidence>
<sequence>MRRASEVIDVPGTPRSLRLDNAEAAAGGVRLRWSFADPEVLPGDREPHGRRIHGVLEVRLSQDVQDDVARGWWAEAQLAAARRYRQQIDADWSPGEPYVRRIWTIEEAWQALLTHLGRYGAEVHVGDGEIRVVRGTEQTVYRIDPAAWAGYLTEPEVTEAAADSDIVPVATPLVDGLPLWAVDELFEAAGAWGPVVGLVDGRLVGLQVRDD</sequence>
<keyword evidence="2" id="KW-1185">Reference proteome</keyword>
<proteinExistence type="predicted"/>
<dbReference type="RefSeq" id="WP_187577139.1">
    <property type="nucleotide sequence ID" value="NZ_CP060713.1"/>
</dbReference>
<reference evidence="1 2" key="1">
    <citation type="submission" date="2020-08" db="EMBL/GenBank/DDBJ databases">
        <title>Genome sequence of Nocardioides mesophilus KACC 16243T.</title>
        <authorList>
            <person name="Hyun D.-W."/>
            <person name="Bae J.-W."/>
        </authorList>
    </citation>
    <scope>NUCLEOTIDE SEQUENCE [LARGE SCALE GENOMIC DNA]</scope>
    <source>
        <strain evidence="1 2">KACC 16243</strain>
    </source>
</reference>
<dbReference type="EMBL" id="CP060713">
    <property type="protein sequence ID" value="QNN51299.1"/>
    <property type="molecule type" value="Genomic_DNA"/>
</dbReference>
<name>A0A7G9R6S4_9ACTN</name>
<gene>
    <name evidence="1" type="ORF">H9L09_11740</name>
</gene>